<keyword evidence="4 5" id="KW-0326">Glycosidase</keyword>
<evidence type="ECO:0000256" key="1">
    <source>
        <dbReference type="ARBA" id="ARBA00005336"/>
    </source>
</evidence>
<dbReference type="EMBL" id="JACLAX010000014">
    <property type="protein sequence ID" value="MBC2670099.1"/>
    <property type="molecule type" value="Genomic_DNA"/>
</dbReference>
<dbReference type="SUPFAM" id="SSF52279">
    <property type="entry name" value="Beta-D-glucan exohydrolase, C-terminal domain"/>
    <property type="match status" value="1"/>
</dbReference>
<keyword evidence="3" id="KW-0119">Carbohydrate metabolism</keyword>
<evidence type="ECO:0000259" key="7">
    <source>
        <dbReference type="SMART" id="SM01217"/>
    </source>
</evidence>
<dbReference type="GO" id="GO:0004553">
    <property type="term" value="F:hydrolase activity, hydrolyzing O-glycosyl compounds"/>
    <property type="evidence" value="ECO:0007669"/>
    <property type="project" value="InterPro"/>
</dbReference>
<sequence>MILRCSILTGAALLATPLAAAPSAPAPAPAPAQAPTAAEIAAAATRARAVVATMQPAEKTLLTHGIMPLPFGPTAPAIPAEAIPGAGYIPGVPRLGIPSLRETDASLGVSWVGGIRRDGATVLPAGLAQAASWNPALLERGGAMIGREARAKGFNVLLAGGVNLTRDPRNGRTFEYLAEDPLLAGHLVGAAIRGVQSNGIISTIKHFALNGQETGRKFVDVRIAEPAARESDLLAFQIGIELGQPLSVMCAYNRVNGAQACANDWLLNRVLKRDWGWRGFVMSDWGAVPGVEAAELGLDQQSGEQLDPAVFFGAPLAARAKADPRWAARLDDMNVRVLTAIYAAGLDRNDARPGQPIDWAAHGEVALEAATQGIVLLKNSGDLLPLAATAKRIAVIGGYAGAGVLSGGGSSQANPEGGPKASIPSGTDGPFAALFNQQFHGTAPLAAIRTRVPAATVTYRDGSIIADAVDQARKADLAIVFATKWSTEGQDHADFSLPNGQDALIAAVAAANPRTIVVLETGNPVAMPWLGQVPAVLEAWYGGSRGGEAIARILFGEANPSGRLPITFPASADQLPRPVLDGYFALEPSFSGDAPSPDASLVANYDIEGSDVGYRWFARQGHKALFPFGYGLSYTRFAADGLRLAGGGARALTASLTLRNTGARDGATVAQVYLVGRGDEARRRLAGFARVELKAGEARTVSVTLEPRILADWTPQGWTIKGGRYTFALGEDAERLGPPVAITLPARTWRD</sequence>
<name>A0A7X1FZY6_9SPHN</name>
<keyword evidence="6" id="KW-0732">Signal</keyword>
<dbReference type="InterPro" id="IPR019800">
    <property type="entry name" value="Glyco_hydro_3_AS"/>
</dbReference>
<dbReference type="GO" id="GO:0005975">
    <property type="term" value="P:carbohydrate metabolic process"/>
    <property type="evidence" value="ECO:0007669"/>
    <property type="project" value="InterPro"/>
</dbReference>
<dbReference type="InterPro" id="IPR026891">
    <property type="entry name" value="Fn3-like"/>
</dbReference>
<dbReference type="PRINTS" id="PR00133">
    <property type="entry name" value="GLHYDRLASE3"/>
</dbReference>
<dbReference type="Pfam" id="PF14310">
    <property type="entry name" value="Fn3-like"/>
    <property type="match status" value="1"/>
</dbReference>
<dbReference type="Gene3D" id="3.20.20.300">
    <property type="entry name" value="Glycoside hydrolase, family 3, N-terminal domain"/>
    <property type="match status" value="1"/>
</dbReference>
<dbReference type="Proteomes" id="UP000551327">
    <property type="component" value="Unassembled WGS sequence"/>
</dbReference>
<protein>
    <submittedName>
        <fullName evidence="8">Beta-glucosidase</fullName>
    </submittedName>
</protein>
<dbReference type="InterPro" id="IPR036962">
    <property type="entry name" value="Glyco_hydro_3_N_sf"/>
</dbReference>
<evidence type="ECO:0000256" key="3">
    <source>
        <dbReference type="ARBA" id="ARBA00023277"/>
    </source>
</evidence>
<dbReference type="InterPro" id="IPR002772">
    <property type="entry name" value="Glyco_hydro_3_C"/>
</dbReference>
<gene>
    <name evidence="8" type="ORF">H7F53_13170</name>
</gene>
<dbReference type="InterPro" id="IPR001764">
    <property type="entry name" value="Glyco_hydro_3_N"/>
</dbReference>
<dbReference type="Pfam" id="PF00933">
    <property type="entry name" value="Glyco_hydro_3"/>
    <property type="match status" value="1"/>
</dbReference>
<dbReference type="Gene3D" id="2.60.40.10">
    <property type="entry name" value="Immunoglobulins"/>
    <property type="match status" value="1"/>
</dbReference>
<dbReference type="Gene3D" id="3.40.50.1700">
    <property type="entry name" value="Glycoside hydrolase family 3 C-terminal domain"/>
    <property type="match status" value="1"/>
</dbReference>
<dbReference type="Pfam" id="PF01915">
    <property type="entry name" value="Glyco_hydro_3_C"/>
    <property type="match status" value="1"/>
</dbReference>
<comment type="caution">
    <text evidence="8">The sequence shown here is derived from an EMBL/GenBank/DDBJ whole genome shotgun (WGS) entry which is preliminary data.</text>
</comment>
<evidence type="ECO:0000313" key="9">
    <source>
        <dbReference type="Proteomes" id="UP000551327"/>
    </source>
</evidence>
<dbReference type="InterPro" id="IPR050288">
    <property type="entry name" value="Cellulose_deg_GH3"/>
</dbReference>
<feature type="signal peptide" evidence="6">
    <location>
        <begin position="1"/>
        <end position="20"/>
    </location>
</feature>
<dbReference type="PANTHER" id="PTHR42715:SF10">
    <property type="entry name" value="BETA-GLUCOSIDASE"/>
    <property type="match status" value="1"/>
</dbReference>
<comment type="similarity">
    <text evidence="1 5">Belongs to the glycosyl hydrolase 3 family.</text>
</comment>
<proteinExistence type="inferred from homology"/>
<organism evidence="8 9">
    <name type="scientific">Novosphingobium piscinae</name>
    <dbReference type="NCBI Taxonomy" id="1507448"/>
    <lineage>
        <taxon>Bacteria</taxon>
        <taxon>Pseudomonadati</taxon>
        <taxon>Pseudomonadota</taxon>
        <taxon>Alphaproteobacteria</taxon>
        <taxon>Sphingomonadales</taxon>
        <taxon>Sphingomonadaceae</taxon>
        <taxon>Novosphingobium</taxon>
    </lineage>
</organism>
<evidence type="ECO:0000256" key="5">
    <source>
        <dbReference type="RuleBase" id="RU361161"/>
    </source>
</evidence>
<keyword evidence="2 5" id="KW-0378">Hydrolase</keyword>
<dbReference type="SUPFAM" id="SSF51445">
    <property type="entry name" value="(Trans)glycosidases"/>
    <property type="match status" value="1"/>
</dbReference>
<dbReference type="InterPro" id="IPR017853">
    <property type="entry name" value="GH"/>
</dbReference>
<feature type="domain" description="Fibronectin type III-like" evidence="7">
    <location>
        <begin position="668"/>
        <end position="733"/>
    </location>
</feature>
<dbReference type="InterPro" id="IPR036881">
    <property type="entry name" value="Glyco_hydro_3_C_sf"/>
</dbReference>
<keyword evidence="9" id="KW-1185">Reference proteome</keyword>
<dbReference type="AlphaFoldDB" id="A0A7X1FZY6"/>
<evidence type="ECO:0000256" key="6">
    <source>
        <dbReference type="SAM" id="SignalP"/>
    </source>
</evidence>
<feature type="chain" id="PRO_5030662877" evidence="6">
    <location>
        <begin position="21"/>
        <end position="751"/>
    </location>
</feature>
<evidence type="ECO:0000256" key="2">
    <source>
        <dbReference type="ARBA" id="ARBA00022801"/>
    </source>
</evidence>
<dbReference type="InterPro" id="IPR013783">
    <property type="entry name" value="Ig-like_fold"/>
</dbReference>
<dbReference type="PANTHER" id="PTHR42715">
    <property type="entry name" value="BETA-GLUCOSIDASE"/>
    <property type="match status" value="1"/>
</dbReference>
<evidence type="ECO:0000256" key="4">
    <source>
        <dbReference type="ARBA" id="ARBA00023295"/>
    </source>
</evidence>
<dbReference type="RefSeq" id="WP_185679964.1">
    <property type="nucleotide sequence ID" value="NZ_JACLAX010000014.1"/>
</dbReference>
<dbReference type="PROSITE" id="PS00775">
    <property type="entry name" value="GLYCOSYL_HYDROL_F3"/>
    <property type="match status" value="1"/>
</dbReference>
<reference evidence="8 9" key="1">
    <citation type="submission" date="2020-08" db="EMBL/GenBank/DDBJ databases">
        <title>The genome sequence of type strain Novosphingobium piscinae KCTC 42194.</title>
        <authorList>
            <person name="Liu Y."/>
        </authorList>
    </citation>
    <scope>NUCLEOTIDE SEQUENCE [LARGE SCALE GENOMIC DNA]</scope>
    <source>
        <strain evidence="8 9">KCTC 42194</strain>
    </source>
</reference>
<evidence type="ECO:0000313" key="8">
    <source>
        <dbReference type="EMBL" id="MBC2670099.1"/>
    </source>
</evidence>
<dbReference type="SMART" id="SM01217">
    <property type="entry name" value="Fn3_like"/>
    <property type="match status" value="1"/>
</dbReference>
<accession>A0A7X1FZY6</accession>